<sequence length="367" mass="42572">MFFYIVLPLIFMIPLGIYMYFFIRRILGLLMKSKKVKQQKIISLVLTLIIMIPALKVWGTWAVVVFHIVIIAWAVELVYFIVKEFTNNSFIKVIYRSGIIPLSLTAILIVYGYINVNNIIEKDYTVYTNKNIRSEGYRVDFISDLHFGTTMDNETLQKYCDKISKTNADVVILGGDIVDESTTLKQMQDAFKILSTIKSNYGVYYVYGNHDKSTYTVDPNYTEEELEEAIINSGIKILADDIYEINDELCIIGRKDRSYVDETRKSSQELSKEVSDDYYKIIVDHEPCELKENSENGYDLMLSGHTHYGQIWPLGRLMELFNINEMEYGYEKKDDMDIIVSCGIAGWGYPLRTEKHCEYVVIDIVRK</sequence>
<proteinExistence type="predicted"/>
<dbReference type="AlphaFoldDB" id="A0A174BZZ1"/>
<dbReference type="Gene3D" id="3.60.21.10">
    <property type="match status" value="1"/>
</dbReference>
<evidence type="ECO:0000259" key="2">
    <source>
        <dbReference type="Pfam" id="PF00149"/>
    </source>
</evidence>
<keyword evidence="1" id="KW-0472">Membrane</keyword>
<keyword evidence="3" id="KW-0378">Hydrolase</keyword>
<dbReference type="EC" id="3.1.-.-" evidence="3"/>
<dbReference type="PANTHER" id="PTHR31302">
    <property type="entry name" value="TRANSMEMBRANE PROTEIN WITH METALLOPHOSPHOESTERASE DOMAIN-RELATED"/>
    <property type="match status" value="1"/>
</dbReference>
<evidence type="ECO:0000313" key="3">
    <source>
        <dbReference type="EMBL" id="CUO16347.1"/>
    </source>
</evidence>
<feature type="transmembrane region" description="Helical" evidence="1">
    <location>
        <begin position="61"/>
        <end position="82"/>
    </location>
</feature>
<dbReference type="PANTHER" id="PTHR31302:SF0">
    <property type="entry name" value="TRANSMEMBRANE PROTEIN WITH METALLOPHOSPHOESTERASE DOMAIN"/>
    <property type="match status" value="1"/>
</dbReference>
<dbReference type="GO" id="GO:0016787">
    <property type="term" value="F:hydrolase activity"/>
    <property type="evidence" value="ECO:0007669"/>
    <property type="project" value="UniProtKB-KW"/>
</dbReference>
<dbReference type="InterPro" id="IPR029052">
    <property type="entry name" value="Metallo-depent_PP-like"/>
</dbReference>
<dbReference type="Pfam" id="PF00149">
    <property type="entry name" value="Metallophos"/>
    <property type="match status" value="1"/>
</dbReference>
<feature type="transmembrane region" description="Helical" evidence="1">
    <location>
        <begin position="6"/>
        <end position="27"/>
    </location>
</feature>
<dbReference type="EMBL" id="CYZV01000015">
    <property type="protein sequence ID" value="CUO16347.1"/>
    <property type="molecule type" value="Genomic_DNA"/>
</dbReference>
<reference evidence="3 4" key="1">
    <citation type="submission" date="2015-09" db="EMBL/GenBank/DDBJ databases">
        <authorList>
            <consortium name="Pathogen Informatics"/>
        </authorList>
    </citation>
    <scope>NUCLEOTIDE SEQUENCE [LARGE SCALE GENOMIC DNA]</scope>
    <source>
        <strain evidence="3 4">2789STDY5834855</strain>
    </source>
</reference>
<dbReference type="OrthoDB" id="9780884at2"/>
<name>A0A174BZZ1_9CLOT</name>
<dbReference type="InterPro" id="IPR051158">
    <property type="entry name" value="Metallophosphoesterase_sf"/>
</dbReference>
<dbReference type="SUPFAM" id="SSF56300">
    <property type="entry name" value="Metallo-dependent phosphatases"/>
    <property type="match status" value="1"/>
</dbReference>
<evidence type="ECO:0000256" key="1">
    <source>
        <dbReference type="SAM" id="Phobius"/>
    </source>
</evidence>
<feature type="transmembrane region" description="Helical" evidence="1">
    <location>
        <begin position="94"/>
        <end position="114"/>
    </location>
</feature>
<dbReference type="InterPro" id="IPR004843">
    <property type="entry name" value="Calcineurin-like_PHP"/>
</dbReference>
<accession>A0A174BZZ1</accession>
<feature type="transmembrane region" description="Helical" evidence="1">
    <location>
        <begin position="39"/>
        <end position="55"/>
    </location>
</feature>
<dbReference type="RefSeq" id="WP_052330597.1">
    <property type="nucleotide sequence ID" value="NZ_CYYT01000009.1"/>
</dbReference>
<protein>
    <submittedName>
        <fullName evidence="3">Metallophosphoesterase</fullName>
        <ecNumber evidence="3">3.1.-.-</ecNumber>
    </submittedName>
</protein>
<gene>
    <name evidence="3" type="ORF">ERS852470_01603</name>
</gene>
<organism evidence="3 4">
    <name type="scientific">Clostridium disporicum</name>
    <dbReference type="NCBI Taxonomy" id="84024"/>
    <lineage>
        <taxon>Bacteria</taxon>
        <taxon>Bacillati</taxon>
        <taxon>Bacillota</taxon>
        <taxon>Clostridia</taxon>
        <taxon>Eubacteriales</taxon>
        <taxon>Clostridiaceae</taxon>
        <taxon>Clostridium</taxon>
    </lineage>
</organism>
<dbReference type="Proteomes" id="UP000095558">
    <property type="component" value="Unassembled WGS sequence"/>
</dbReference>
<keyword evidence="1" id="KW-1133">Transmembrane helix</keyword>
<keyword evidence="1" id="KW-0812">Transmembrane</keyword>
<feature type="domain" description="Calcineurin-like phosphoesterase" evidence="2">
    <location>
        <begin position="138"/>
        <end position="308"/>
    </location>
</feature>
<evidence type="ECO:0000313" key="4">
    <source>
        <dbReference type="Proteomes" id="UP000095558"/>
    </source>
</evidence>